<dbReference type="OrthoDB" id="9805924at2"/>
<dbReference type="PANTHER" id="PTHR43877">
    <property type="entry name" value="AMINOALKYLPHOSPHONATE N-ACETYLTRANSFERASE-RELATED-RELATED"/>
    <property type="match status" value="1"/>
</dbReference>
<dbReference type="SUPFAM" id="SSF55729">
    <property type="entry name" value="Acyl-CoA N-acyltransferases (Nat)"/>
    <property type="match status" value="1"/>
</dbReference>
<keyword evidence="2" id="KW-0012">Acyltransferase</keyword>
<evidence type="ECO:0000259" key="3">
    <source>
        <dbReference type="PROSITE" id="PS51186"/>
    </source>
</evidence>
<keyword evidence="1 4" id="KW-0808">Transferase</keyword>
<dbReference type="AlphaFoldDB" id="A0A1T4PSL6"/>
<protein>
    <submittedName>
        <fullName evidence="4">Acetyltransferase (GNAT) domain-containing protein</fullName>
    </submittedName>
</protein>
<dbReference type="PANTHER" id="PTHR43877:SF2">
    <property type="entry name" value="AMINOALKYLPHOSPHONATE N-ACETYLTRANSFERASE-RELATED"/>
    <property type="match status" value="1"/>
</dbReference>
<sequence length="157" mass="16918">MTTIRPAERGEAKSLTALCVRSKAHWGYDAEFMRLSTPAIIVREADIAAGRVLVGCNARGHVVGLVRVRRRGKTASLGLMFVDPPAIGTGAGRILFEAAVQLARTLGAQRMTILADPHAAAFYEHMGARFLRNAPSDAIPGRTLPFYEYDLTSGVVP</sequence>
<dbReference type="GO" id="GO:0016747">
    <property type="term" value="F:acyltransferase activity, transferring groups other than amino-acyl groups"/>
    <property type="evidence" value="ECO:0007669"/>
    <property type="project" value="InterPro"/>
</dbReference>
<dbReference type="EMBL" id="FUWJ01000002">
    <property type="protein sequence ID" value="SJZ94634.1"/>
    <property type="molecule type" value="Genomic_DNA"/>
</dbReference>
<organism evidence="4 5">
    <name type="scientific">Enhydrobacter aerosaccus</name>
    <dbReference type="NCBI Taxonomy" id="225324"/>
    <lineage>
        <taxon>Bacteria</taxon>
        <taxon>Pseudomonadati</taxon>
        <taxon>Pseudomonadota</taxon>
        <taxon>Alphaproteobacteria</taxon>
        <taxon>Hyphomicrobiales</taxon>
        <taxon>Enhydrobacter</taxon>
    </lineage>
</organism>
<evidence type="ECO:0000313" key="5">
    <source>
        <dbReference type="Proteomes" id="UP000190092"/>
    </source>
</evidence>
<evidence type="ECO:0000256" key="2">
    <source>
        <dbReference type="ARBA" id="ARBA00023315"/>
    </source>
</evidence>
<keyword evidence="5" id="KW-1185">Reference proteome</keyword>
<dbReference type="CDD" id="cd04301">
    <property type="entry name" value="NAT_SF"/>
    <property type="match status" value="1"/>
</dbReference>
<feature type="domain" description="N-acetyltransferase" evidence="3">
    <location>
        <begin position="2"/>
        <end position="145"/>
    </location>
</feature>
<accession>A0A1T4PSL6</accession>
<evidence type="ECO:0000313" key="4">
    <source>
        <dbReference type="EMBL" id="SJZ94634.1"/>
    </source>
</evidence>
<proteinExistence type="predicted"/>
<dbReference type="InterPro" id="IPR000182">
    <property type="entry name" value="GNAT_dom"/>
</dbReference>
<dbReference type="Gene3D" id="3.40.630.30">
    <property type="match status" value="1"/>
</dbReference>
<reference evidence="5" key="1">
    <citation type="submission" date="2017-02" db="EMBL/GenBank/DDBJ databases">
        <authorList>
            <person name="Varghese N."/>
            <person name="Submissions S."/>
        </authorList>
    </citation>
    <scope>NUCLEOTIDE SEQUENCE [LARGE SCALE GENOMIC DNA]</scope>
    <source>
        <strain evidence="5">ATCC 27094</strain>
    </source>
</reference>
<dbReference type="Pfam" id="PF00583">
    <property type="entry name" value="Acetyltransf_1"/>
    <property type="match status" value="1"/>
</dbReference>
<gene>
    <name evidence="4" type="ORF">SAMN02745126_02995</name>
</gene>
<evidence type="ECO:0000256" key="1">
    <source>
        <dbReference type="ARBA" id="ARBA00022679"/>
    </source>
</evidence>
<dbReference type="InterPro" id="IPR050832">
    <property type="entry name" value="Bact_Acetyltransf"/>
</dbReference>
<dbReference type="PROSITE" id="PS51186">
    <property type="entry name" value="GNAT"/>
    <property type="match status" value="1"/>
</dbReference>
<dbReference type="STRING" id="225324.SAMN02745126_02995"/>
<dbReference type="Proteomes" id="UP000190092">
    <property type="component" value="Unassembled WGS sequence"/>
</dbReference>
<dbReference type="RefSeq" id="WP_085934626.1">
    <property type="nucleotide sequence ID" value="NZ_FUWJ01000002.1"/>
</dbReference>
<dbReference type="InterPro" id="IPR016181">
    <property type="entry name" value="Acyl_CoA_acyltransferase"/>
</dbReference>
<name>A0A1T4PSL6_9HYPH</name>